<protein>
    <submittedName>
        <fullName evidence="1">Uncharacterized protein</fullName>
    </submittedName>
</protein>
<sequence>MRRDRRRAHHDLGAVGDQHIAFILTDLVRADEHALVAAALSDQRQTNAGIAGRGFDDGATRLQLTAGLGGFDHLHRDPILGAAARVEILDLCGHGSGAVGYHGVQPNQWGTTNEFTDMLRDPHAFIVSGACRPGTRAPSASRYPVASRMYSPI</sequence>
<dbReference type="Proteomes" id="UP000039021">
    <property type="component" value="Unassembled WGS sequence"/>
</dbReference>
<gene>
    <name evidence="1" type="ORF">ERS007739_03908</name>
</gene>
<dbReference type="EMBL" id="CSBK01002185">
    <property type="protein sequence ID" value="COZ57197.1"/>
    <property type="molecule type" value="Genomic_DNA"/>
</dbReference>
<name>A0A916LE80_MYCTX</name>
<proteinExistence type="predicted"/>
<evidence type="ECO:0000313" key="2">
    <source>
        <dbReference type="Proteomes" id="UP000039021"/>
    </source>
</evidence>
<organism evidence="1 2">
    <name type="scientific">Mycobacterium tuberculosis</name>
    <dbReference type="NCBI Taxonomy" id="1773"/>
    <lineage>
        <taxon>Bacteria</taxon>
        <taxon>Bacillati</taxon>
        <taxon>Actinomycetota</taxon>
        <taxon>Actinomycetes</taxon>
        <taxon>Mycobacteriales</taxon>
        <taxon>Mycobacteriaceae</taxon>
        <taxon>Mycobacterium</taxon>
        <taxon>Mycobacterium tuberculosis complex</taxon>
    </lineage>
</organism>
<dbReference type="AlphaFoldDB" id="A0A916LE80"/>
<comment type="caution">
    <text evidence="1">The sequence shown here is derived from an EMBL/GenBank/DDBJ whole genome shotgun (WGS) entry which is preliminary data.</text>
</comment>
<evidence type="ECO:0000313" key="1">
    <source>
        <dbReference type="EMBL" id="COZ57197.1"/>
    </source>
</evidence>
<reference evidence="2" key="1">
    <citation type="submission" date="2015-03" db="EMBL/GenBank/DDBJ databases">
        <authorList>
            <consortium name="Pathogen Informatics"/>
        </authorList>
    </citation>
    <scope>NUCLEOTIDE SEQUENCE [LARGE SCALE GENOMIC DNA]</scope>
    <source>
        <strain evidence="2">N09902308</strain>
    </source>
</reference>
<accession>A0A916LE80</accession>